<accession>A0AA42BCA3</accession>
<dbReference type="RefSeq" id="WP_058074548.1">
    <property type="nucleotide sequence ID" value="NZ_DALYRC010000005.1"/>
</dbReference>
<name>A0AA42BCA3_9GAMM</name>
<evidence type="ECO:0000256" key="1">
    <source>
        <dbReference type="SAM" id="Phobius"/>
    </source>
</evidence>
<organism evidence="2 3">
    <name type="scientific">Stutzerimonas nitrititolerans</name>
    <dbReference type="NCBI Taxonomy" id="2482751"/>
    <lineage>
        <taxon>Bacteria</taxon>
        <taxon>Pseudomonadati</taxon>
        <taxon>Pseudomonadota</taxon>
        <taxon>Gammaproteobacteria</taxon>
        <taxon>Pseudomonadales</taxon>
        <taxon>Pseudomonadaceae</taxon>
        <taxon>Stutzerimonas</taxon>
    </lineage>
</organism>
<protein>
    <submittedName>
        <fullName evidence="2">3-phosphoshikimate 1-carboxyvinyltransferase</fullName>
    </submittedName>
</protein>
<keyword evidence="1" id="KW-0472">Membrane</keyword>
<proteinExistence type="predicted"/>
<sequence>MPASDSPANTQPMDLDPFVIGLKQRLPEELRESFTDEQLQGLRTAFATRSWARHKLDLRGTFSFWRTQYYYVLVAGRNKRDLTRGQQRLSMAAKAGAITLFLLFSLLLGLVMLYILKSALGINLLPNHSLGLWDWLKGSR</sequence>
<reference evidence="2" key="1">
    <citation type="submission" date="2022-06" db="EMBL/GenBank/DDBJ databases">
        <title>Detection of beta-lactamases in bacteria of animal origin.</title>
        <authorList>
            <person name="Mlynarcik P."/>
            <person name="Zdarska V."/>
            <person name="Chudobova H."/>
            <person name="Prochazkova P."/>
            <person name="Hricova K."/>
            <person name="Mezerova K."/>
            <person name="Bardon J."/>
            <person name="Dolejska M."/>
            <person name="Sukkar I."/>
            <person name="Kolar M."/>
        </authorList>
    </citation>
    <scope>NUCLEOTIDE SEQUENCE</scope>
    <source>
        <strain evidence="2">S 300-3</strain>
    </source>
</reference>
<keyword evidence="1" id="KW-1133">Transmembrane helix</keyword>
<comment type="caution">
    <text evidence="2">The sequence shown here is derived from an EMBL/GenBank/DDBJ whole genome shotgun (WGS) entry which is preliminary data.</text>
</comment>
<feature type="transmembrane region" description="Helical" evidence="1">
    <location>
        <begin position="95"/>
        <end position="116"/>
    </location>
</feature>
<keyword evidence="1" id="KW-0812">Transmembrane</keyword>
<dbReference type="Proteomes" id="UP001165292">
    <property type="component" value="Unassembled WGS sequence"/>
</dbReference>
<dbReference type="AlphaFoldDB" id="A0AA42BCA3"/>
<evidence type="ECO:0000313" key="2">
    <source>
        <dbReference type="EMBL" id="MCO7544136.1"/>
    </source>
</evidence>
<dbReference type="EMBL" id="JAMYBS010000004">
    <property type="protein sequence ID" value="MCO7544136.1"/>
    <property type="molecule type" value="Genomic_DNA"/>
</dbReference>
<gene>
    <name evidence="2" type="ORF">NJF43_05115</name>
</gene>
<evidence type="ECO:0000313" key="3">
    <source>
        <dbReference type="Proteomes" id="UP001165292"/>
    </source>
</evidence>